<evidence type="ECO:0000313" key="4">
    <source>
        <dbReference type="Proteomes" id="UP000325440"/>
    </source>
</evidence>
<dbReference type="PANTHER" id="PTHR10686:SF18">
    <property type="entry name" value="IP11787P-RELATED"/>
    <property type="match status" value="1"/>
</dbReference>
<keyword evidence="2" id="KW-1133">Transmembrane helix</keyword>
<name>A0A5E4NIU2_9HEMI</name>
<sequence length="499" mass="56384">MRPSCVIVIAECAGRCCRKTEIFKCFQKALSPLPPIMENWKIVTAAVAVFAFSLEFRPMDSFLTAYLTSPEIHATLSEVSDVLTPIRIQFGVIGTFLVFLLADYLRYKPIMIFNGTLGMLAYACLMGSPTIFRLKVVEVCLSLFTCAEVSYYGYLFAKIKEKEQYQTATGCAKAGMLSGKFASGILGQAVVYFNNHDYSTLPYYSFTSMTFVTVWGFLLPSVRHSQYFHAEEQVIATTTGTVADDSSAEYFSKKAIQDPNIPKYIVEKDDRQQNVDQTIAVATNPFKRIYEDFKYSYKDTEVLWWSFWHIVGLFGYAQIILYINVLYTYEMDVSDDKNTLYNGLVDSIATMSAAICAYKIGKANVDWTRRGDMFLAISSLTLGLTMCLCYFFKNIFLVYAMFIFYDTLVESTFVIVISQIAKRLRNDCYTLILGFNAFVAVVLCTLSSTFLTAIRLSIPAKFLAYGGTYVTLGIIYGCAAVYKRNTAVVVSRRRFHRIP</sequence>
<dbReference type="InterPro" id="IPR002666">
    <property type="entry name" value="Folate_carrier"/>
</dbReference>
<keyword evidence="2" id="KW-0812">Transmembrane</keyword>
<accession>A0A5E4NIU2</accession>
<dbReference type="GO" id="GO:0005886">
    <property type="term" value="C:plasma membrane"/>
    <property type="evidence" value="ECO:0007669"/>
    <property type="project" value="TreeGrafter"/>
</dbReference>
<dbReference type="AlphaFoldDB" id="A0A5E4NIU2"/>
<protein>
    <submittedName>
        <fullName evidence="3">Reduced folate carrier,Major facilitator superfamily domain</fullName>
    </submittedName>
</protein>
<feature type="transmembrane region" description="Helical" evidence="2">
    <location>
        <begin position="462"/>
        <end position="482"/>
    </location>
</feature>
<dbReference type="PANTHER" id="PTHR10686">
    <property type="entry name" value="FOLATE TRANSPORTER"/>
    <property type="match status" value="1"/>
</dbReference>
<gene>
    <name evidence="3" type="ORF">CINCED_3A001855</name>
</gene>
<proteinExistence type="inferred from homology"/>
<dbReference type="OrthoDB" id="18814at2759"/>
<dbReference type="SUPFAM" id="SSF103473">
    <property type="entry name" value="MFS general substrate transporter"/>
    <property type="match status" value="1"/>
</dbReference>
<reference evidence="3 4" key="1">
    <citation type="submission" date="2019-08" db="EMBL/GenBank/DDBJ databases">
        <authorList>
            <person name="Alioto T."/>
            <person name="Alioto T."/>
            <person name="Gomez Garrido J."/>
        </authorList>
    </citation>
    <scope>NUCLEOTIDE SEQUENCE [LARGE SCALE GENOMIC DNA]</scope>
</reference>
<dbReference type="Pfam" id="PF01770">
    <property type="entry name" value="Folate_carrier"/>
    <property type="match status" value="1"/>
</dbReference>
<dbReference type="InterPro" id="IPR036259">
    <property type="entry name" value="MFS_trans_sf"/>
</dbReference>
<dbReference type="EMBL" id="CABPRJ010002388">
    <property type="protein sequence ID" value="VVC44838.1"/>
    <property type="molecule type" value="Genomic_DNA"/>
</dbReference>
<feature type="transmembrane region" description="Helical" evidence="2">
    <location>
        <begin position="399"/>
        <end position="417"/>
    </location>
</feature>
<feature type="transmembrane region" description="Helical" evidence="2">
    <location>
        <begin position="112"/>
        <end position="132"/>
    </location>
</feature>
<evidence type="ECO:0000256" key="1">
    <source>
        <dbReference type="ARBA" id="ARBA00005773"/>
    </source>
</evidence>
<feature type="transmembrane region" description="Helical" evidence="2">
    <location>
        <begin position="373"/>
        <end position="393"/>
    </location>
</feature>
<evidence type="ECO:0000313" key="3">
    <source>
        <dbReference type="EMBL" id="VVC44838.1"/>
    </source>
</evidence>
<dbReference type="Gene3D" id="1.20.1250.20">
    <property type="entry name" value="MFS general substrate transporter like domains"/>
    <property type="match status" value="1"/>
</dbReference>
<feature type="transmembrane region" description="Helical" evidence="2">
    <location>
        <begin position="429"/>
        <end position="456"/>
    </location>
</feature>
<feature type="transmembrane region" description="Helical" evidence="2">
    <location>
        <begin position="86"/>
        <end position="105"/>
    </location>
</feature>
<comment type="similarity">
    <text evidence="1">Belongs to the reduced folate carrier (RFC) transporter (TC 2.A.48) family.</text>
</comment>
<feature type="transmembrane region" description="Helical" evidence="2">
    <location>
        <begin position="302"/>
        <end position="327"/>
    </location>
</feature>
<dbReference type="Proteomes" id="UP000325440">
    <property type="component" value="Unassembled WGS sequence"/>
</dbReference>
<feature type="transmembrane region" description="Helical" evidence="2">
    <location>
        <begin position="201"/>
        <end position="219"/>
    </location>
</feature>
<feature type="transmembrane region" description="Helical" evidence="2">
    <location>
        <begin position="339"/>
        <end position="361"/>
    </location>
</feature>
<organism evidence="3 4">
    <name type="scientific">Cinara cedri</name>
    <dbReference type="NCBI Taxonomy" id="506608"/>
    <lineage>
        <taxon>Eukaryota</taxon>
        <taxon>Metazoa</taxon>
        <taxon>Ecdysozoa</taxon>
        <taxon>Arthropoda</taxon>
        <taxon>Hexapoda</taxon>
        <taxon>Insecta</taxon>
        <taxon>Pterygota</taxon>
        <taxon>Neoptera</taxon>
        <taxon>Paraneoptera</taxon>
        <taxon>Hemiptera</taxon>
        <taxon>Sternorrhyncha</taxon>
        <taxon>Aphidomorpha</taxon>
        <taxon>Aphidoidea</taxon>
        <taxon>Aphididae</taxon>
        <taxon>Lachninae</taxon>
        <taxon>Cinara</taxon>
    </lineage>
</organism>
<keyword evidence="4" id="KW-1185">Reference proteome</keyword>
<keyword evidence="2" id="KW-0472">Membrane</keyword>
<dbReference type="GO" id="GO:0090482">
    <property type="term" value="F:vitamin transmembrane transporter activity"/>
    <property type="evidence" value="ECO:0007669"/>
    <property type="project" value="InterPro"/>
</dbReference>
<evidence type="ECO:0000256" key="2">
    <source>
        <dbReference type="SAM" id="Phobius"/>
    </source>
</evidence>